<dbReference type="Proteomes" id="UP000032229">
    <property type="component" value="Chromosome"/>
</dbReference>
<organism evidence="1 2">
    <name type="scientific">Siansivirga zeaxanthinifaciens CC-SAMT-1</name>
    <dbReference type="NCBI Taxonomy" id="1454006"/>
    <lineage>
        <taxon>Bacteria</taxon>
        <taxon>Pseudomonadati</taxon>
        <taxon>Bacteroidota</taxon>
        <taxon>Flavobacteriia</taxon>
        <taxon>Flavobacteriales</taxon>
        <taxon>Flavobacteriaceae</taxon>
        <taxon>Siansivirga</taxon>
    </lineage>
</organism>
<dbReference type="KEGG" id="sze:AW14_07810"/>
<dbReference type="HOGENOM" id="CLU_2395862_0_0_10"/>
<dbReference type="EMBL" id="CP007202">
    <property type="protein sequence ID" value="AJR03549.1"/>
    <property type="molecule type" value="Genomic_DNA"/>
</dbReference>
<accession>A0A0C5WEA1</accession>
<dbReference type="RefSeq" id="WP_044638267.1">
    <property type="nucleotide sequence ID" value="NZ_CP007202.1"/>
</dbReference>
<proteinExistence type="predicted"/>
<dbReference type="STRING" id="1454006.AW14_07810"/>
<name>A0A0C5WEA1_9FLAO</name>
<gene>
    <name evidence="1" type="ORF">AW14_07810</name>
</gene>
<dbReference type="OrthoDB" id="894325at2"/>
<protein>
    <submittedName>
        <fullName evidence="1">Uncharacterized protein</fullName>
    </submittedName>
</protein>
<sequence>MTAPQGGWKLKRDSLSKLLIYFKDGNVRTLWSLDWKHKYSKFLDRNLGLARLRKKVTEYGTKADAAIIYDKQTGNEIEKYFEGTPVKKDVNV</sequence>
<keyword evidence="2" id="KW-1185">Reference proteome</keyword>
<evidence type="ECO:0000313" key="2">
    <source>
        <dbReference type="Proteomes" id="UP000032229"/>
    </source>
</evidence>
<reference evidence="1 2" key="1">
    <citation type="submission" date="2014-02" db="EMBL/GenBank/DDBJ databases">
        <authorList>
            <person name="Young C.-C."/>
            <person name="Hameed A."/>
            <person name="Huang H.-C."/>
            <person name="Shahina M."/>
        </authorList>
    </citation>
    <scope>NUCLEOTIDE SEQUENCE [LARGE SCALE GENOMIC DNA]</scope>
    <source>
        <strain evidence="1 2">CC-SAMT-1</strain>
    </source>
</reference>
<dbReference type="AlphaFoldDB" id="A0A0C5WEA1"/>
<evidence type="ECO:0000313" key="1">
    <source>
        <dbReference type="EMBL" id="AJR03549.1"/>
    </source>
</evidence>